<dbReference type="PANTHER" id="PTHR34512">
    <property type="entry name" value="CELL SURFACE PROTEIN"/>
    <property type="match status" value="1"/>
</dbReference>
<keyword evidence="2" id="KW-0812">Transmembrane</keyword>
<evidence type="ECO:0000313" key="4">
    <source>
        <dbReference type="EMBL" id="MCM0622408.1"/>
    </source>
</evidence>
<dbReference type="InterPro" id="IPR002372">
    <property type="entry name" value="PQQ_rpt_dom"/>
</dbReference>
<reference evidence="4" key="1">
    <citation type="submission" date="2022-05" db="EMBL/GenBank/DDBJ databases">
        <authorList>
            <person name="Tuo L."/>
        </authorList>
    </citation>
    <scope>NUCLEOTIDE SEQUENCE</scope>
    <source>
        <strain evidence="4">BSK12Z-4</strain>
    </source>
</reference>
<keyword evidence="5" id="KW-1185">Reference proteome</keyword>
<gene>
    <name evidence="4" type="ORF">M8330_19130</name>
</gene>
<dbReference type="RefSeq" id="WP_250828624.1">
    <property type="nucleotide sequence ID" value="NZ_JAMOIL010000034.1"/>
</dbReference>
<accession>A0A9X2DAL7</accession>
<dbReference type="SUPFAM" id="SSF50998">
    <property type="entry name" value="Quinoprotein alcohol dehydrogenase-like"/>
    <property type="match status" value="1"/>
</dbReference>
<dbReference type="Gene3D" id="2.130.10.10">
    <property type="entry name" value="YVTN repeat-like/Quinoprotein amine dehydrogenase"/>
    <property type="match status" value="1"/>
</dbReference>
<evidence type="ECO:0000313" key="5">
    <source>
        <dbReference type="Proteomes" id="UP001139485"/>
    </source>
</evidence>
<feature type="transmembrane region" description="Helical" evidence="2">
    <location>
        <begin position="39"/>
        <end position="59"/>
    </location>
</feature>
<protein>
    <submittedName>
        <fullName evidence="4">PQQ-like beta-propeller repeat protein</fullName>
    </submittedName>
</protein>
<dbReference type="Pfam" id="PF13360">
    <property type="entry name" value="PQQ_2"/>
    <property type="match status" value="1"/>
</dbReference>
<feature type="domain" description="Pyrrolo-quinoline quinone repeat" evidence="3">
    <location>
        <begin position="183"/>
        <end position="310"/>
    </location>
</feature>
<dbReference type="PANTHER" id="PTHR34512:SF30">
    <property type="entry name" value="OUTER MEMBRANE PROTEIN ASSEMBLY FACTOR BAMB"/>
    <property type="match status" value="1"/>
</dbReference>
<dbReference type="InterPro" id="IPR011047">
    <property type="entry name" value="Quinoprotein_ADH-like_sf"/>
</dbReference>
<proteinExistence type="predicted"/>
<dbReference type="InterPro" id="IPR015943">
    <property type="entry name" value="WD40/YVTN_repeat-like_dom_sf"/>
</dbReference>
<dbReference type="Proteomes" id="UP001139485">
    <property type="component" value="Unassembled WGS sequence"/>
</dbReference>
<evidence type="ECO:0000259" key="3">
    <source>
        <dbReference type="Pfam" id="PF13360"/>
    </source>
</evidence>
<organism evidence="4 5">
    <name type="scientific">Nocardioides bruguierae</name>
    <dbReference type="NCBI Taxonomy" id="2945102"/>
    <lineage>
        <taxon>Bacteria</taxon>
        <taxon>Bacillati</taxon>
        <taxon>Actinomycetota</taxon>
        <taxon>Actinomycetes</taxon>
        <taxon>Propionibacteriales</taxon>
        <taxon>Nocardioidaceae</taxon>
        <taxon>Nocardioides</taxon>
    </lineage>
</organism>
<comment type="caution">
    <text evidence="4">The sequence shown here is derived from an EMBL/GenBank/DDBJ whole genome shotgun (WGS) entry which is preliminary data.</text>
</comment>
<feature type="region of interest" description="Disordered" evidence="1">
    <location>
        <begin position="1"/>
        <end position="31"/>
    </location>
</feature>
<dbReference type="EMBL" id="JAMOIL010000034">
    <property type="protein sequence ID" value="MCM0622408.1"/>
    <property type="molecule type" value="Genomic_DNA"/>
</dbReference>
<sequence>MSQTPPENTDDQPTDQPTDEPAQEPAEVLEGASTNRRGLRVLIGFVLLVVVAGGIAKVVTTLTAEDPLADAEPVFTLGGDGWLTPEGRPRTPAVDEVSEVAWTWTSAEEESVDEVWPLGRGALLWTGQDLVALDADGEEAWRQVYVEDTPDDFFAEPDLYEIEPVVSDDHSLVWVDSEDGAAMLDAESGETLWSDAGGVPVGDLVVVDRGDDGLLARDAATGDERWGADDPVAAVTAWGDRLYVVTADLDVLEHDAATGEVTADLGTVRGAAGDEVAVAAAGDLLGVGVGRSSTVLSTDGTVLYERTATGSTAGDDIIEPESWGAGLMAVDPTIDSDLITRDGKRTVQPEGAAWWPVGSRGDDVRVLALGGVSGQDGGVSILDGSLSEIATVRALPFGVADGQALAITEKVLRAVSLEDGDELWQVRWSDLGDGAVESGVAVPAIGGVLVNAEDSVTMLR</sequence>
<evidence type="ECO:0000256" key="1">
    <source>
        <dbReference type="SAM" id="MobiDB-lite"/>
    </source>
</evidence>
<keyword evidence="2" id="KW-1133">Transmembrane helix</keyword>
<dbReference type="AlphaFoldDB" id="A0A9X2DAL7"/>
<feature type="compositionally biased region" description="Acidic residues" evidence="1">
    <location>
        <begin position="8"/>
        <end position="22"/>
    </location>
</feature>
<keyword evidence="2" id="KW-0472">Membrane</keyword>
<name>A0A9X2DAL7_9ACTN</name>
<evidence type="ECO:0000256" key="2">
    <source>
        <dbReference type="SAM" id="Phobius"/>
    </source>
</evidence>